<name>A0A9W8NL09_9PEZI</name>
<dbReference type="InterPro" id="IPR011009">
    <property type="entry name" value="Kinase-like_dom_sf"/>
</dbReference>
<reference evidence="1" key="1">
    <citation type="submission" date="2022-07" db="EMBL/GenBank/DDBJ databases">
        <title>Genome Sequence of Xylaria arbuscula.</title>
        <authorList>
            <person name="Buettner E."/>
        </authorList>
    </citation>
    <scope>NUCLEOTIDE SEQUENCE</scope>
    <source>
        <strain evidence="1">VT107</strain>
    </source>
</reference>
<dbReference type="Proteomes" id="UP001148614">
    <property type="component" value="Unassembled WGS sequence"/>
</dbReference>
<dbReference type="VEuPathDB" id="FungiDB:F4678DRAFT_477170"/>
<keyword evidence="2" id="KW-1185">Reference proteome</keyword>
<protein>
    <submittedName>
        <fullName evidence="1">Uncharacterized protein</fullName>
    </submittedName>
</protein>
<evidence type="ECO:0000313" key="1">
    <source>
        <dbReference type="EMBL" id="KAJ3578910.1"/>
    </source>
</evidence>
<dbReference type="EMBL" id="JANPWZ010000155">
    <property type="protein sequence ID" value="KAJ3578910.1"/>
    <property type="molecule type" value="Genomic_DNA"/>
</dbReference>
<sequence length="418" mass="47298">MAEFSTALCNYNKSLLYVYPHLRARELPIEVMKLFKEGGLLRQEGHNPQFSNNSSSYLAKADTPGLIIDIFVKETPHVHDEYDGALRSGGYFRRVSIPRLVDSGTLLYQYFPGRTASDVRLSYVLGGRKDGGLFEKLLEIELVKAGDTLRAYRRSLCRLMRLYYPPKIQRFFYDRLLNDSRIRSHYGEGVALGGQLIPLDTLLSLRWIINGKTYPSLRHAYGESQDILNPRSAYMLSSPIAFGMGDAHNGNVMINESKTERGAADILFIDYEVAGLHPVMMDLAKPLYNDLAYEILYRKLIPNANGIDLRLKYDVNLEENTIKISFKPQVDALTQALFDIKFRYLLEPLCDHLQYIGVIPDNHVPVLSTALFLCATLGISFANNEEAFVANFAAGQILRGPQTWRELLSGLEELGFTH</sequence>
<gene>
    <name evidence="1" type="ORF">NPX13_g1655</name>
</gene>
<comment type="caution">
    <text evidence="1">The sequence shown here is derived from an EMBL/GenBank/DDBJ whole genome shotgun (WGS) entry which is preliminary data.</text>
</comment>
<dbReference type="SUPFAM" id="SSF56112">
    <property type="entry name" value="Protein kinase-like (PK-like)"/>
    <property type="match status" value="2"/>
</dbReference>
<dbReference type="AlphaFoldDB" id="A0A9W8NL09"/>
<proteinExistence type="predicted"/>
<accession>A0A9W8NL09</accession>
<evidence type="ECO:0000313" key="2">
    <source>
        <dbReference type="Proteomes" id="UP001148614"/>
    </source>
</evidence>
<dbReference type="Gene3D" id="3.90.1200.10">
    <property type="match status" value="1"/>
</dbReference>
<organism evidence="1 2">
    <name type="scientific">Xylaria arbuscula</name>
    <dbReference type="NCBI Taxonomy" id="114810"/>
    <lineage>
        <taxon>Eukaryota</taxon>
        <taxon>Fungi</taxon>
        <taxon>Dikarya</taxon>
        <taxon>Ascomycota</taxon>
        <taxon>Pezizomycotina</taxon>
        <taxon>Sordariomycetes</taxon>
        <taxon>Xylariomycetidae</taxon>
        <taxon>Xylariales</taxon>
        <taxon>Xylariaceae</taxon>
        <taxon>Xylaria</taxon>
    </lineage>
</organism>